<evidence type="ECO:0000259" key="1">
    <source>
        <dbReference type="Pfam" id="PF10727"/>
    </source>
</evidence>
<dbReference type="RefSeq" id="WP_248823384.1">
    <property type="nucleotide sequence ID" value="NZ_JALKFT010000002.1"/>
</dbReference>
<dbReference type="InterPro" id="IPR037108">
    <property type="entry name" value="TM1727-like_C_sf"/>
</dbReference>
<protein>
    <submittedName>
        <fullName evidence="3">DUF2520 domain-containing protein</fullName>
    </submittedName>
</protein>
<evidence type="ECO:0000259" key="2">
    <source>
        <dbReference type="Pfam" id="PF10728"/>
    </source>
</evidence>
<sequence length="325" mass="32960">MSGRTSASDPINTRLASGDPAGDAPVRVGLIGAGRAGVAVGHALAEVGYPVVAVATRTESSRARAARRFAQAWTGPAARIASRLRSADLLLIAVPDDVIAQVTGRLVALGAVREGQLIAHLSGRHGLSVLAAGLGCGARRAALHPIMTLPGTGGKADLNGFVRVPFGVTADAEALEPARRVVADLGGVPLEIADEGRAQYHAALVLGGNFLASLTGAARDLLGGVGIDDPAAALGPLLRASLDNALAGGWAAATGPVRRADVATLRAHRQALDRADPAIAEVYRALALFTTHELGAAGALDEAQVTRLRAELTEDADPSDRCGQG</sequence>
<feature type="domain" description="Putative oxidoreductase/dehydrogenase Rossmann-like" evidence="1">
    <location>
        <begin position="24"/>
        <end position="145"/>
    </location>
</feature>
<proteinExistence type="predicted"/>
<dbReference type="Pfam" id="PF10728">
    <property type="entry name" value="DUF2520"/>
    <property type="match status" value="1"/>
</dbReference>
<dbReference type="SUPFAM" id="SSF51735">
    <property type="entry name" value="NAD(P)-binding Rossmann-fold domains"/>
    <property type="match status" value="1"/>
</dbReference>
<dbReference type="Gene3D" id="1.10.1040.20">
    <property type="entry name" value="ProC-like, C-terminal domain"/>
    <property type="match status" value="1"/>
</dbReference>
<dbReference type="Proteomes" id="UP001201873">
    <property type="component" value="Unassembled WGS sequence"/>
</dbReference>
<keyword evidence="4" id="KW-1185">Reference proteome</keyword>
<feature type="domain" description="DUF2520" evidence="2">
    <location>
        <begin position="164"/>
        <end position="288"/>
    </location>
</feature>
<dbReference type="InterPro" id="IPR019665">
    <property type="entry name" value="OxRdtase/DH_put_Rossmann_dom"/>
</dbReference>
<dbReference type="InterPro" id="IPR018931">
    <property type="entry name" value="DUF2520"/>
</dbReference>
<reference evidence="3 4" key="1">
    <citation type="submission" date="2022-04" db="EMBL/GenBank/DDBJ databases">
        <title>Genome diversity in the genus Frankia.</title>
        <authorList>
            <person name="Carlos-Shanley C."/>
            <person name="Hahn D."/>
        </authorList>
    </citation>
    <scope>NUCLEOTIDE SEQUENCE [LARGE SCALE GENOMIC DNA]</scope>
    <source>
        <strain evidence="3 4">Ag45/Mut15</strain>
    </source>
</reference>
<evidence type="ECO:0000313" key="4">
    <source>
        <dbReference type="Proteomes" id="UP001201873"/>
    </source>
</evidence>
<dbReference type="InterPro" id="IPR036291">
    <property type="entry name" value="NAD(P)-bd_dom_sf"/>
</dbReference>
<dbReference type="PANTHER" id="PTHR40459:SF1">
    <property type="entry name" value="CONSERVED HYPOTHETICAL ALANINE AND LEUCINE RICH PROTEIN"/>
    <property type="match status" value="1"/>
</dbReference>
<evidence type="ECO:0000313" key="3">
    <source>
        <dbReference type="EMBL" id="MCK9874814.1"/>
    </source>
</evidence>
<dbReference type="SUPFAM" id="SSF48179">
    <property type="entry name" value="6-phosphogluconate dehydrogenase C-terminal domain-like"/>
    <property type="match status" value="1"/>
</dbReference>
<gene>
    <name evidence="3" type="ORF">MXD59_03280</name>
</gene>
<name>A0ABT0JTE2_9ACTN</name>
<dbReference type="EMBL" id="JALKFT010000002">
    <property type="protein sequence ID" value="MCK9874814.1"/>
    <property type="molecule type" value="Genomic_DNA"/>
</dbReference>
<comment type="caution">
    <text evidence="3">The sequence shown here is derived from an EMBL/GenBank/DDBJ whole genome shotgun (WGS) entry which is preliminary data.</text>
</comment>
<accession>A0ABT0JTE2</accession>
<organism evidence="3 4">
    <name type="scientific">Frankia umida</name>
    <dbReference type="NCBI Taxonomy" id="573489"/>
    <lineage>
        <taxon>Bacteria</taxon>
        <taxon>Bacillati</taxon>
        <taxon>Actinomycetota</taxon>
        <taxon>Actinomycetes</taxon>
        <taxon>Frankiales</taxon>
        <taxon>Frankiaceae</taxon>
        <taxon>Frankia</taxon>
    </lineage>
</organism>
<dbReference type="Gene3D" id="3.40.50.720">
    <property type="entry name" value="NAD(P)-binding Rossmann-like Domain"/>
    <property type="match status" value="1"/>
</dbReference>
<dbReference type="PANTHER" id="PTHR40459">
    <property type="entry name" value="CONSERVED HYPOTHETICAL ALANINE AND LEUCINE RICH PROTEIN"/>
    <property type="match status" value="1"/>
</dbReference>
<dbReference type="InterPro" id="IPR008927">
    <property type="entry name" value="6-PGluconate_DH-like_C_sf"/>
</dbReference>
<dbReference type="Pfam" id="PF10727">
    <property type="entry name" value="Rossmann-like"/>
    <property type="match status" value="1"/>
</dbReference>